<dbReference type="Proteomes" id="UP001431186">
    <property type="component" value="Chromosome"/>
</dbReference>
<evidence type="ECO:0000313" key="1">
    <source>
        <dbReference type="EMBL" id="BDC91363.1"/>
    </source>
</evidence>
<evidence type="ECO:0000313" key="2">
    <source>
        <dbReference type="Proteomes" id="UP001431186"/>
    </source>
</evidence>
<name>A0AAU9CXZ6_9ACTN</name>
<protein>
    <submittedName>
        <fullName evidence="1">Uncharacterized protein</fullName>
    </submittedName>
</protein>
<reference evidence="1" key="1">
    <citation type="submission" date="2021-11" db="EMBL/GenBank/DDBJ databases">
        <title>Complete genome sequence of Atopobiaceae bacterium TOC12.</title>
        <authorList>
            <person name="Morinaga K."/>
            <person name="Kusada H."/>
            <person name="Tamaki H."/>
        </authorList>
    </citation>
    <scope>NUCLEOTIDE SEQUENCE</scope>
    <source>
        <strain evidence="1">TOC12</strain>
    </source>
</reference>
<accession>A0AAU9CXZ6</accession>
<sequence>MSPRTRISQVDLLGIPYRVQYVETVSREDALDGLICPDDRTIRIYQGLLEDEATEVLIHEVIHGLLMRLGRMEEADDECLVQGLAIGLHQAIKSVSACVPCDLPRSSPPCSFEA</sequence>
<organism evidence="1 2">
    <name type="scientific">Leptogranulimonas caecicola</name>
    <dbReference type="NCBI Taxonomy" id="2894156"/>
    <lineage>
        <taxon>Bacteria</taxon>
        <taxon>Bacillati</taxon>
        <taxon>Actinomycetota</taxon>
        <taxon>Coriobacteriia</taxon>
        <taxon>Coriobacteriales</taxon>
        <taxon>Kribbibacteriaceae</taxon>
        <taxon>Leptogranulimonas</taxon>
    </lineage>
</organism>
<dbReference type="AlphaFoldDB" id="A0AAU9CXZ6"/>
<gene>
    <name evidence="1" type="ORF">ATTO_12350</name>
</gene>
<proteinExistence type="predicted"/>
<dbReference type="RefSeq" id="WP_265591381.1">
    <property type="nucleotide sequence ID" value="NZ_AP025285.1"/>
</dbReference>
<dbReference type="KEGG" id="lcal:ATTO_12350"/>
<keyword evidence="2" id="KW-1185">Reference proteome</keyword>
<dbReference type="EMBL" id="AP025285">
    <property type="protein sequence ID" value="BDC91363.1"/>
    <property type="molecule type" value="Genomic_DNA"/>
</dbReference>